<dbReference type="Proteomes" id="UP000663880">
    <property type="component" value="Unassembled WGS sequence"/>
</dbReference>
<feature type="domain" description="Thyroglobulin type-1" evidence="4">
    <location>
        <begin position="182"/>
        <end position="253"/>
    </location>
</feature>
<evidence type="ECO:0000256" key="1">
    <source>
        <dbReference type="ARBA" id="ARBA00023157"/>
    </source>
</evidence>
<dbReference type="InterPro" id="IPR000716">
    <property type="entry name" value="Thyroglobulin_1"/>
</dbReference>
<evidence type="ECO:0000259" key="4">
    <source>
        <dbReference type="PROSITE" id="PS51162"/>
    </source>
</evidence>
<dbReference type="InterPro" id="IPR036857">
    <property type="entry name" value="Thyroglobulin_1_sf"/>
</dbReference>
<sequence>MAEKNIVLFLCFVTNFLIVHSDVLCEWGFCTEHLKKETNKCRVTPPDCGYNNATHSGLTLPSPTVCNCCEFCLPLYARGNECSLGGPGDGMTIGRCGHGLTCDEVTRTCVRMKTKCHDAQDDYDARFARGEVGAFERRPYCDGRGKYAAFDCVPTQTCFCQSEEGERLFGEVVYTGALQNMPCRCSRFNYEIMKTIDKNTPFPVAGPRCTSDGNFNPIQCLNNTCHCVNRITGERLGSEEINLDNEPITRLSCYEKQLDLFPDLSEGDPPYSTMSPCYKSIEDKKSIIENGSKNGFIMDYFNTFDDLECLPDGTSGRIGMLANGSKVCINDRNELIGDYIANPNTSEYNNMDCKCALTLSLMSSSGSRPICCRNGNFRQIQCYRGRCRCVDSNGRQIGKDEQNVRNLKCFSELGNNWQHC</sequence>
<dbReference type="SUPFAM" id="SSF57610">
    <property type="entry name" value="Thyroglobulin type-1 domain"/>
    <property type="match status" value="3"/>
</dbReference>
<name>A0A821W9Z3_9NEOP</name>
<feature type="disulfide bond" evidence="2">
    <location>
        <begin position="389"/>
        <end position="409"/>
    </location>
</feature>
<dbReference type="Gene3D" id="4.10.800.10">
    <property type="entry name" value="Thyroglobulin type-1"/>
    <property type="match status" value="2"/>
</dbReference>
<evidence type="ECO:0000256" key="3">
    <source>
        <dbReference type="SAM" id="SignalP"/>
    </source>
</evidence>
<dbReference type="PROSITE" id="PS51162">
    <property type="entry name" value="THYROGLOBULIN_1_2"/>
    <property type="match status" value="2"/>
</dbReference>
<organism evidence="5 6">
    <name type="scientific">Pieris macdunnoughi</name>
    <dbReference type="NCBI Taxonomy" id="345717"/>
    <lineage>
        <taxon>Eukaryota</taxon>
        <taxon>Metazoa</taxon>
        <taxon>Ecdysozoa</taxon>
        <taxon>Arthropoda</taxon>
        <taxon>Hexapoda</taxon>
        <taxon>Insecta</taxon>
        <taxon>Pterygota</taxon>
        <taxon>Neoptera</taxon>
        <taxon>Endopterygota</taxon>
        <taxon>Lepidoptera</taxon>
        <taxon>Glossata</taxon>
        <taxon>Ditrysia</taxon>
        <taxon>Papilionoidea</taxon>
        <taxon>Pieridae</taxon>
        <taxon>Pierinae</taxon>
        <taxon>Pieris</taxon>
    </lineage>
</organism>
<comment type="caution">
    <text evidence="5">The sequence shown here is derived from an EMBL/GenBank/DDBJ whole genome shotgun (WGS) entry which is preliminary data.</text>
</comment>
<dbReference type="Pfam" id="PF00086">
    <property type="entry name" value="Thyroglobulin_1"/>
    <property type="match status" value="2"/>
</dbReference>
<keyword evidence="6" id="KW-1185">Reference proteome</keyword>
<dbReference type="AlphaFoldDB" id="A0A821W9Z3"/>
<evidence type="ECO:0000256" key="2">
    <source>
        <dbReference type="PROSITE-ProRule" id="PRU00500"/>
    </source>
</evidence>
<proteinExistence type="predicted"/>
<feature type="signal peptide" evidence="3">
    <location>
        <begin position="1"/>
        <end position="21"/>
    </location>
</feature>
<keyword evidence="1 2" id="KW-1015">Disulfide bond</keyword>
<feature type="domain" description="Thyroglobulin type-1" evidence="4">
    <location>
        <begin position="352"/>
        <end position="409"/>
    </location>
</feature>
<reference evidence="5" key="1">
    <citation type="submission" date="2021-02" db="EMBL/GenBank/DDBJ databases">
        <authorList>
            <person name="Steward A R."/>
        </authorList>
    </citation>
    <scope>NUCLEOTIDE SEQUENCE</scope>
</reference>
<evidence type="ECO:0000313" key="5">
    <source>
        <dbReference type="EMBL" id="CAF4922519.1"/>
    </source>
</evidence>
<protein>
    <recommendedName>
        <fullName evidence="4">Thyroglobulin type-1 domain-containing protein</fullName>
    </recommendedName>
</protein>
<feature type="chain" id="PRO_5032558309" description="Thyroglobulin type-1 domain-containing protein" evidence="3">
    <location>
        <begin position="22"/>
        <end position="420"/>
    </location>
</feature>
<dbReference type="OrthoDB" id="1725934at2759"/>
<evidence type="ECO:0000313" key="6">
    <source>
        <dbReference type="Proteomes" id="UP000663880"/>
    </source>
</evidence>
<keyword evidence="3" id="KW-0732">Signal</keyword>
<gene>
    <name evidence="5" type="ORF">PMACD_LOCUS13154</name>
</gene>
<dbReference type="SMART" id="SM00211">
    <property type="entry name" value="TY"/>
    <property type="match status" value="2"/>
</dbReference>
<dbReference type="EMBL" id="CAJOBZ010000061">
    <property type="protein sequence ID" value="CAF4922519.1"/>
    <property type="molecule type" value="Genomic_DNA"/>
</dbReference>
<comment type="caution">
    <text evidence="2">Lacks conserved residue(s) required for the propagation of feature annotation.</text>
</comment>
<accession>A0A821W9Z3</accession>